<evidence type="ECO:0000313" key="2">
    <source>
        <dbReference type="EMBL" id="KAG0005158.1"/>
    </source>
</evidence>
<evidence type="ECO:0000313" key="3">
    <source>
        <dbReference type="Proteomes" id="UP000703661"/>
    </source>
</evidence>
<protein>
    <submittedName>
        <fullName evidence="2">Uncharacterized protein</fullName>
    </submittedName>
</protein>
<keyword evidence="3" id="KW-1185">Reference proteome</keyword>
<name>A0A9P6MJR7_9FUNG</name>
<dbReference type="EMBL" id="JAAAID010002707">
    <property type="protein sequence ID" value="KAG0005158.1"/>
    <property type="molecule type" value="Genomic_DNA"/>
</dbReference>
<accession>A0A9P6MJR7</accession>
<dbReference type="Proteomes" id="UP000703661">
    <property type="component" value="Unassembled WGS sequence"/>
</dbReference>
<feature type="region of interest" description="Disordered" evidence="1">
    <location>
        <begin position="27"/>
        <end position="68"/>
    </location>
</feature>
<evidence type="ECO:0000256" key="1">
    <source>
        <dbReference type="SAM" id="MobiDB-lite"/>
    </source>
</evidence>
<proteinExistence type="predicted"/>
<dbReference type="AlphaFoldDB" id="A0A9P6MJR7"/>
<reference evidence="2" key="1">
    <citation type="journal article" date="2020" name="Fungal Divers.">
        <title>Resolving the Mortierellaceae phylogeny through synthesis of multi-gene phylogenetics and phylogenomics.</title>
        <authorList>
            <person name="Vandepol N."/>
            <person name="Liber J."/>
            <person name="Desiro A."/>
            <person name="Na H."/>
            <person name="Kennedy M."/>
            <person name="Barry K."/>
            <person name="Grigoriev I.V."/>
            <person name="Miller A.N."/>
            <person name="O'Donnell K."/>
            <person name="Stajich J.E."/>
            <person name="Bonito G."/>
        </authorList>
    </citation>
    <scope>NUCLEOTIDE SEQUENCE</scope>
    <source>
        <strain evidence="2">NRRL 2769</strain>
    </source>
</reference>
<organism evidence="2 3">
    <name type="scientific">Entomortierella chlamydospora</name>
    <dbReference type="NCBI Taxonomy" id="101097"/>
    <lineage>
        <taxon>Eukaryota</taxon>
        <taxon>Fungi</taxon>
        <taxon>Fungi incertae sedis</taxon>
        <taxon>Mucoromycota</taxon>
        <taxon>Mortierellomycotina</taxon>
        <taxon>Mortierellomycetes</taxon>
        <taxon>Mortierellales</taxon>
        <taxon>Mortierellaceae</taxon>
        <taxon>Entomortierella</taxon>
    </lineage>
</organism>
<sequence>MELPGILVIDEDNVNGDGLTSEAIKVEQEHQEQEQQEQEDSNDLSPEVQQWRTLVQSTKSPDAKSDRARIRIDGDVALAPYARGTCPSPEFTRSFGFN</sequence>
<gene>
    <name evidence="2" type="ORF">BGZ80_005502</name>
</gene>
<feature type="compositionally biased region" description="Polar residues" evidence="1">
    <location>
        <begin position="43"/>
        <end position="60"/>
    </location>
</feature>
<comment type="caution">
    <text evidence="2">The sequence shown here is derived from an EMBL/GenBank/DDBJ whole genome shotgun (WGS) entry which is preliminary data.</text>
</comment>